<accession>A0A084JE81</accession>
<dbReference type="EMBL" id="JPMD01000014">
    <property type="protein sequence ID" value="KEZ87265.1"/>
    <property type="molecule type" value="Genomic_DNA"/>
</dbReference>
<name>A0A084JE81_9CLOT</name>
<proteinExistence type="predicted"/>
<gene>
    <name evidence="1" type="ORF">IO99_06760</name>
</gene>
<evidence type="ECO:0000313" key="2">
    <source>
        <dbReference type="Proteomes" id="UP000028542"/>
    </source>
</evidence>
<evidence type="ECO:0008006" key="3">
    <source>
        <dbReference type="Google" id="ProtNLM"/>
    </source>
</evidence>
<protein>
    <recommendedName>
        <fullName evidence="3">DUF3795 domain-containing protein</fullName>
    </recommendedName>
</protein>
<sequence length="137" mass="16167">MNITRCGYCCDLCKAFEPNIKENDQRKELSKAWKDYYDLDILEEDIHCDGCRCEKENRKLIDTNCSVRKCVIEENLNHCGECNKYPCSTFNQRQGLSANEAKEKLGENYDASKYNEYLLAYDNKSRIDEYKKINFNK</sequence>
<dbReference type="AlphaFoldDB" id="A0A084JE81"/>
<dbReference type="Pfam" id="PF12675">
    <property type="entry name" value="DUF3795"/>
    <property type="match status" value="1"/>
</dbReference>
<reference evidence="1 2" key="1">
    <citation type="submission" date="2014-07" db="EMBL/GenBank/DDBJ databases">
        <title>Draft genome of Clostridium sulfidigenes 113A isolated from sediments associated with methane hydrate from Krishna Godavari basin.</title>
        <authorList>
            <person name="Honkalas V.S."/>
            <person name="Dabir A.P."/>
            <person name="Arora P."/>
            <person name="Dhakephalkar P.K."/>
        </authorList>
    </citation>
    <scope>NUCLEOTIDE SEQUENCE [LARGE SCALE GENOMIC DNA]</scope>
    <source>
        <strain evidence="1 2">113A</strain>
    </source>
</reference>
<dbReference type="InterPro" id="IPR024227">
    <property type="entry name" value="DUF3795"/>
</dbReference>
<dbReference type="RefSeq" id="WP_035131520.1">
    <property type="nucleotide sequence ID" value="NZ_JPMD01000014.1"/>
</dbReference>
<organism evidence="1 2">
    <name type="scientific">Clostridium sulfidigenes</name>
    <dbReference type="NCBI Taxonomy" id="318464"/>
    <lineage>
        <taxon>Bacteria</taxon>
        <taxon>Bacillati</taxon>
        <taxon>Bacillota</taxon>
        <taxon>Clostridia</taxon>
        <taxon>Eubacteriales</taxon>
        <taxon>Clostridiaceae</taxon>
        <taxon>Clostridium</taxon>
    </lineage>
</organism>
<dbReference type="Proteomes" id="UP000028542">
    <property type="component" value="Unassembled WGS sequence"/>
</dbReference>
<dbReference type="eggNOG" id="ENOG5030IS5">
    <property type="taxonomic scope" value="Bacteria"/>
</dbReference>
<evidence type="ECO:0000313" key="1">
    <source>
        <dbReference type="EMBL" id="KEZ87265.1"/>
    </source>
</evidence>
<dbReference type="STRING" id="318464.IO99_06760"/>
<comment type="caution">
    <text evidence="1">The sequence shown here is derived from an EMBL/GenBank/DDBJ whole genome shotgun (WGS) entry which is preliminary data.</text>
</comment>
<keyword evidence="2" id="KW-1185">Reference proteome</keyword>